<accession>A0A6F8XJ39</accession>
<gene>
    <name evidence="4" type="ORF">Pflav_002330</name>
</gene>
<dbReference type="KEGG" id="pfla:Pflav_002330"/>
<evidence type="ECO:0000313" key="4">
    <source>
        <dbReference type="EMBL" id="BCB73823.1"/>
    </source>
</evidence>
<dbReference type="Gene3D" id="3.90.550.10">
    <property type="entry name" value="Spore Coat Polysaccharide Biosynthesis Protein SpsA, Chain A"/>
    <property type="match status" value="1"/>
</dbReference>
<name>A0A6F8XJ39_9ACTN</name>
<dbReference type="Pfam" id="PF02709">
    <property type="entry name" value="Glyco_transf_7C"/>
    <property type="match status" value="1"/>
</dbReference>
<keyword evidence="5" id="KW-1185">Reference proteome</keyword>
<reference evidence="4 5" key="1">
    <citation type="submission" date="2020-03" db="EMBL/GenBank/DDBJ databases">
        <title>Whole genome shotgun sequence of Phytohabitans flavus NBRC 107702.</title>
        <authorList>
            <person name="Komaki H."/>
            <person name="Tamura T."/>
        </authorList>
    </citation>
    <scope>NUCLEOTIDE SEQUENCE [LARGE SCALE GENOMIC DNA]</scope>
    <source>
        <strain evidence="4 5">NBRC 107702</strain>
    </source>
</reference>
<evidence type="ECO:0000259" key="2">
    <source>
        <dbReference type="Pfam" id="PF00535"/>
    </source>
</evidence>
<keyword evidence="1" id="KW-0808">Transferase</keyword>
<sequence length="439" mass="48229">MHHMCRFRLSVVVPAYNNAPLLDLTLGGLARQTMPAGDFEVIVNDDGSPVPLAPAVDKYADRLNVTCVRAEHNRGRSAGRNAGAARASADLLVFVDADTVAHPALLERHAAYHDGREGRPGVLLGERFDIDWAGAGALLRGESPTPAMLDAYRADPRDGHTAHPQHRLDFARAPWLLGFTHNASVDRATFEAVGGFDEAIVKWGLEDSELFYRVFHHHGCPPDLFARDPLAISYHMPHYRPTGELLGTLDNIRYIARKHPRYDFEAMHSPATLGQVMGKVRLYSDAVAACRRAGLGRPGVLPAEVRAGLADRTLIAGYGVSRLPLGTGSHTFDQDAPIDETNWHRLGLMLQDFRTGQFAQFIHIDLWRCLMPDDLSLLVTKGLRKADRLVLVASHSAPDAASMLPVPFVDDLDYAARMLAARFDVSTAVHEEATVLTIR</sequence>
<dbReference type="Pfam" id="PF00535">
    <property type="entry name" value="Glycos_transf_2"/>
    <property type="match status" value="1"/>
</dbReference>
<evidence type="ECO:0008006" key="6">
    <source>
        <dbReference type="Google" id="ProtNLM"/>
    </source>
</evidence>
<evidence type="ECO:0000259" key="3">
    <source>
        <dbReference type="Pfam" id="PF02709"/>
    </source>
</evidence>
<dbReference type="EMBL" id="AP022870">
    <property type="protein sequence ID" value="BCB73823.1"/>
    <property type="molecule type" value="Genomic_DNA"/>
</dbReference>
<dbReference type="InterPro" id="IPR001173">
    <property type="entry name" value="Glyco_trans_2-like"/>
</dbReference>
<feature type="domain" description="Galactosyltransferase C-terminal" evidence="3">
    <location>
        <begin position="183"/>
        <end position="218"/>
    </location>
</feature>
<evidence type="ECO:0000313" key="5">
    <source>
        <dbReference type="Proteomes" id="UP000502508"/>
    </source>
</evidence>
<evidence type="ECO:0000256" key="1">
    <source>
        <dbReference type="ARBA" id="ARBA00022679"/>
    </source>
</evidence>
<dbReference type="Proteomes" id="UP000502508">
    <property type="component" value="Chromosome"/>
</dbReference>
<dbReference type="AlphaFoldDB" id="A0A6F8XJ39"/>
<dbReference type="PANTHER" id="PTHR22916">
    <property type="entry name" value="GLYCOSYLTRANSFERASE"/>
    <property type="match status" value="1"/>
</dbReference>
<reference evidence="4 5" key="2">
    <citation type="submission" date="2020-03" db="EMBL/GenBank/DDBJ databases">
        <authorList>
            <person name="Ichikawa N."/>
            <person name="Kimura A."/>
            <person name="Kitahashi Y."/>
            <person name="Uohara A."/>
        </authorList>
    </citation>
    <scope>NUCLEOTIDE SEQUENCE [LARGE SCALE GENOMIC DNA]</scope>
    <source>
        <strain evidence="4 5">NBRC 107702</strain>
    </source>
</reference>
<dbReference type="InterPro" id="IPR027791">
    <property type="entry name" value="Galactosyl_T_C"/>
</dbReference>
<protein>
    <recommendedName>
        <fullName evidence="6">Glycosyltransferase 2-like domain-containing protein</fullName>
    </recommendedName>
</protein>
<dbReference type="InterPro" id="IPR029044">
    <property type="entry name" value="Nucleotide-diphossugar_trans"/>
</dbReference>
<dbReference type="SUPFAM" id="SSF53448">
    <property type="entry name" value="Nucleotide-diphospho-sugar transferases"/>
    <property type="match status" value="1"/>
</dbReference>
<organism evidence="4 5">
    <name type="scientific">Phytohabitans flavus</name>
    <dbReference type="NCBI Taxonomy" id="1076124"/>
    <lineage>
        <taxon>Bacteria</taxon>
        <taxon>Bacillati</taxon>
        <taxon>Actinomycetota</taxon>
        <taxon>Actinomycetes</taxon>
        <taxon>Micromonosporales</taxon>
        <taxon>Micromonosporaceae</taxon>
    </lineage>
</organism>
<proteinExistence type="predicted"/>
<feature type="domain" description="Glycosyltransferase 2-like" evidence="2">
    <location>
        <begin position="10"/>
        <end position="114"/>
    </location>
</feature>
<dbReference type="GO" id="GO:0016740">
    <property type="term" value="F:transferase activity"/>
    <property type="evidence" value="ECO:0007669"/>
    <property type="project" value="UniProtKB-KW"/>
</dbReference>